<evidence type="ECO:0000313" key="1">
    <source>
        <dbReference type="EMBL" id="MDN4609138.1"/>
    </source>
</evidence>
<name>A0ABT8JVE0_9BACL</name>
<dbReference type="Proteomes" id="UP001175097">
    <property type="component" value="Unassembled WGS sequence"/>
</dbReference>
<keyword evidence="2" id="KW-1185">Reference proteome</keyword>
<reference evidence="1" key="1">
    <citation type="submission" date="2023-03" db="EMBL/GenBank/DDBJ databases">
        <title>MT1 and MT2 Draft Genomes of Novel Species.</title>
        <authorList>
            <person name="Venkateswaran K."/>
        </authorList>
    </citation>
    <scope>NUCLEOTIDE SEQUENCE</scope>
    <source>
        <strain evidence="1">F6_3S_P_2</strain>
    </source>
</reference>
<organism evidence="1 2">
    <name type="scientific">Sporosarcina highlanderae</name>
    <dbReference type="NCBI Taxonomy" id="3035916"/>
    <lineage>
        <taxon>Bacteria</taxon>
        <taxon>Bacillati</taxon>
        <taxon>Bacillota</taxon>
        <taxon>Bacilli</taxon>
        <taxon>Bacillales</taxon>
        <taxon>Caryophanaceae</taxon>
        <taxon>Sporosarcina</taxon>
    </lineage>
</organism>
<evidence type="ECO:0000313" key="2">
    <source>
        <dbReference type="Proteomes" id="UP001175097"/>
    </source>
</evidence>
<evidence type="ECO:0008006" key="3">
    <source>
        <dbReference type="Google" id="ProtNLM"/>
    </source>
</evidence>
<accession>A0ABT8JVE0</accession>
<proteinExistence type="predicted"/>
<dbReference type="EMBL" id="JAROCC010000020">
    <property type="protein sequence ID" value="MDN4609138.1"/>
    <property type="molecule type" value="Genomic_DNA"/>
</dbReference>
<dbReference type="RefSeq" id="WP_301245733.1">
    <property type="nucleotide sequence ID" value="NZ_JAROCC010000020.1"/>
</dbReference>
<protein>
    <recommendedName>
        <fullName evidence="3">KTSC domain-containing protein</fullName>
    </recommendedName>
</protein>
<gene>
    <name evidence="1" type="ORF">P5G49_16875</name>
</gene>
<comment type="caution">
    <text evidence="1">The sequence shown here is derived from an EMBL/GenBank/DDBJ whole genome shotgun (WGS) entry which is preliminary data.</text>
</comment>
<sequence length="73" mass="8668">MTRLKFKIEMISSMIFMNKQEEVYQVDHSPSARLLTFRTKTYEITFSGDVYDKLRHEETLPGLLDLYESVAFQ</sequence>